<evidence type="ECO:0000256" key="4">
    <source>
        <dbReference type="ARBA" id="ARBA00023088"/>
    </source>
</evidence>
<keyword evidence="5" id="KW-0472">Membrane</keyword>
<evidence type="ECO:0000256" key="5">
    <source>
        <dbReference type="SAM" id="Phobius"/>
    </source>
</evidence>
<feature type="chain" id="PRO_5042998396" evidence="6">
    <location>
        <begin position="27"/>
        <end position="583"/>
    </location>
</feature>
<dbReference type="NCBIfam" id="TIGR01167">
    <property type="entry name" value="LPXTG_anchor"/>
    <property type="match status" value="1"/>
</dbReference>
<dbReference type="Proteomes" id="UP000184089">
    <property type="component" value="Unassembled WGS sequence"/>
</dbReference>
<name>A0AAQ1MDD2_9FIRM</name>
<feature type="transmembrane region" description="Helical" evidence="5">
    <location>
        <begin position="554"/>
        <end position="573"/>
    </location>
</feature>
<keyword evidence="13" id="KW-1185">Reference proteome</keyword>
<evidence type="ECO:0000313" key="11">
    <source>
        <dbReference type="EMBL" id="SHG11444.1"/>
    </source>
</evidence>
<protein>
    <submittedName>
        <fullName evidence="10">Isopeptide-forming domain-containing fimbrial protein</fullName>
    </submittedName>
    <submittedName>
        <fullName evidence="11">LPXTG-motif cell wall anchor domain-containing protein/fimbrial isopeptide formation D2 domain-containing protein</fullName>
    </submittedName>
</protein>
<reference evidence="12" key="1">
    <citation type="submission" date="2016-11" db="EMBL/GenBank/DDBJ databases">
        <authorList>
            <person name="Jaros S."/>
            <person name="Januszkiewicz K."/>
            <person name="Wedrychowicz H."/>
        </authorList>
    </citation>
    <scope>NUCLEOTIDE SEQUENCE [LARGE SCALE GENOMIC DNA]</scope>
    <source>
        <strain evidence="12">DSM 4029</strain>
    </source>
</reference>
<dbReference type="NCBIfam" id="TIGR04226">
    <property type="entry name" value="RrgB_K2N_iso_D2"/>
    <property type="match status" value="1"/>
</dbReference>
<dbReference type="InterPro" id="IPR013783">
    <property type="entry name" value="Ig-like_fold"/>
</dbReference>
<evidence type="ECO:0000313" key="13">
    <source>
        <dbReference type="Proteomes" id="UP000474718"/>
    </source>
</evidence>
<feature type="domain" description="Gram-positive cocci surface proteins LPxTG" evidence="7">
    <location>
        <begin position="539"/>
        <end position="576"/>
    </location>
</feature>
<dbReference type="Proteomes" id="UP000474718">
    <property type="component" value="Unassembled WGS sequence"/>
</dbReference>
<evidence type="ECO:0000256" key="2">
    <source>
        <dbReference type="ARBA" id="ARBA00022525"/>
    </source>
</evidence>
<dbReference type="Pfam" id="PF17802">
    <property type="entry name" value="SpaA"/>
    <property type="match status" value="1"/>
</dbReference>
<accession>A0AAQ1MDD2</accession>
<comment type="caution">
    <text evidence="11">The sequence shown here is derived from an EMBL/GenBank/DDBJ whole genome shotgun (WGS) entry which is preliminary data.</text>
</comment>
<evidence type="ECO:0000313" key="10">
    <source>
        <dbReference type="EMBL" id="MZL69078.1"/>
    </source>
</evidence>
<dbReference type="Pfam" id="PF00746">
    <property type="entry name" value="Gram_pos_anchor"/>
    <property type="match status" value="1"/>
</dbReference>
<dbReference type="Gene3D" id="2.60.40.10">
    <property type="entry name" value="Immunoglobulins"/>
    <property type="match status" value="1"/>
</dbReference>
<keyword evidence="4" id="KW-0572">Peptidoglycan-anchor</keyword>
<dbReference type="InterPro" id="IPR032334">
    <property type="entry name" value="GramPos_pilinBB"/>
</dbReference>
<feature type="domain" description="SpaA-like prealbumin fold" evidence="9">
    <location>
        <begin position="384"/>
        <end position="497"/>
    </location>
</feature>
<keyword evidence="1" id="KW-0134">Cell wall</keyword>
<reference evidence="10 13" key="3">
    <citation type="journal article" date="2019" name="Nat. Med.">
        <title>A library of human gut bacterial isolates paired with longitudinal multiomics data enables mechanistic microbiome research.</title>
        <authorList>
            <person name="Poyet M."/>
            <person name="Groussin M."/>
            <person name="Gibbons S.M."/>
            <person name="Avila-Pacheco J."/>
            <person name="Jiang X."/>
            <person name="Kearney S.M."/>
            <person name="Perrotta A.R."/>
            <person name="Berdy B."/>
            <person name="Zhao S."/>
            <person name="Lieberman T.D."/>
            <person name="Swanson P.K."/>
            <person name="Smith M."/>
            <person name="Roesemann S."/>
            <person name="Alexander J.E."/>
            <person name="Rich S.A."/>
            <person name="Livny J."/>
            <person name="Vlamakis H."/>
            <person name="Clish C."/>
            <person name="Bullock K."/>
            <person name="Deik A."/>
            <person name="Scott J."/>
            <person name="Pierce K.A."/>
            <person name="Xavier R.J."/>
            <person name="Alm E.J."/>
        </authorList>
    </citation>
    <scope>NUCLEOTIDE SEQUENCE [LARGE SCALE GENOMIC DNA]</scope>
    <source>
        <strain evidence="10 13">BIOML-A2</strain>
    </source>
</reference>
<dbReference type="EMBL" id="FQVY01000002">
    <property type="protein sequence ID" value="SHG11444.1"/>
    <property type="molecule type" value="Genomic_DNA"/>
</dbReference>
<dbReference type="EMBL" id="WWVX01000002">
    <property type="protein sequence ID" value="MZL69078.1"/>
    <property type="molecule type" value="Genomic_DNA"/>
</dbReference>
<organism evidence="11 12">
    <name type="scientific">Bittarella massiliensis</name>
    <name type="common">ex Durand et al. 2017</name>
    <dbReference type="NCBI Taxonomy" id="1720313"/>
    <lineage>
        <taxon>Bacteria</taxon>
        <taxon>Bacillati</taxon>
        <taxon>Bacillota</taxon>
        <taxon>Clostridia</taxon>
        <taxon>Eubacteriales</taxon>
        <taxon>Oscillospiraceae</taxon>
        <taxon>Bittarella (ex Durand et al. 2017)</taxon>
    </lineage>
</organism>
<dbReference type="Gene3D" id="2.60.40.740">
    <property type="match status" value="1"/>
</dbReference>
<evidence type="ECO:0000259" key="7">
    <source>
        <dbReference type="Pfam" id="PF00746"/>
    </source>
</evidence>
<evidence type="ECO:0000256" key="1">
    <source>
        <dbReference type="ARBA" id="ARBA00022512"/>
    </source>
</evidence>
<reference evidence="11" key="2">
    <citation type="submission" date="2016-11" db="EMBL/GenBank/DDBJ databases">
        <authorList>
            <person name="Varghese N."/>
            <person name="Submissions S."/>
        </authorList>
    </citation>
    <scope>NUCLEOTIDE SEQUENCE</scope>
    <source>
        <strain evidence="11">DSM 4029</strain>
    </source>
</reference>
<dbReference type="InterPro" id="IPR019931">
    <property type="entry name" value="LPXTG_anchor"/>
</dbReference>
<evidence type="ECO:0000313" key="12">
    <source>
        <dbReference type="Proteomes" id="UP000184089"/>
    </source>
</evidence>
<proteinExistence type="predicted"/>
<gene>
    <name evidence="10" type="ORF">GT747_04750</name>
    <name evidence="11" type="ORF">SAMN05444424_1523</name>
</gene>
<keyword evidence="5" id="KW-1133">Transmembrane helix</keyword>
<evidence type="ECO:0000259" key="9">
    <source>
        <dbReference type="Pfam" id="PF17802"/>
    </source>
</evidence>
<feature type="signal peptide" evidence="6">
    <location>
        <begin position="1"/>
        <end position="26"/>
    </location>
</feature>
<dbReference type="InterPro" id="IPR026466">
    <property type="entry name" value="Fim_isopep_form_D2_dom"/>
</dbReference>
<keyword evidence="2" id="KW-0964">Secreted</keyword>
<dbReference type="AlphaFoldDB" id="A0AAQ1MDD2"/>
<evidence type="ECO:0000256" key="6">
    <source>
        <dbReference type="SAM" id="SignalP"/>
    </source>
</evidence>
<evidence type="ECO:0000259" key="8">
    <source>
        <dbReference type="Pfam" id="PF16569"/>
    </source>
</evidence>
<sequence>MKRIKSLAAILLSLTMVMLLAVPAFAAGPYSITIQNDKEGHTYEAYQIFAGDVSSDAAQGGNVEGPILSNIIWGNGVNGDALLAALKEANADKYGECATAADVAKALGAENAAAADAAAFAEIAARHLTNAEGTATEPVGGNYVINNLAAGYYLVKDQDGSLEGDADTATGYIVQVLGNVTMEPKDSDIPTVEKKVADEEYTQYEGAQEPGYQPPYGYGYNDVADWDIGDSVPFKLIGSIPDMSAYDTYEYIFTDTLSNGLTLQADTIKVYIARNPYDQVNNYEPLIMGADYTLDVQNVGANGGGSFSIAFEDLKTNRYLTGANKEDYHYVIVTYDATLNTNAVIGLDGNPNSVDLQFSNNPNGDGLGRTPEDTVIVFTYELDGTKVDGENVDTKLEGAEFVLLNGGHTQVAHIENGKLVGWIDLPEGYTYENYKEIPYETWEEFNATNNVIMTSTAEGVFGVSGLDDGTLYLLEIKAPNGYNLMENDLRIDIAATTANGQTWDSVPANALTALTIAVDGGNAENGNAETGAVALTVTNNQGATLPETGGMGTTLFYVIGGLLVVGAGILLVVRFRMRASNKE</sequence>
<dbReference type="Pfam" id="PF16569">
    <property type="entry name" value="GramPos_pilinBB"/>
    <property type="match status" value="1"/>
</dbReference>
<dbReference type="RefSeq" id="WP_021657981.1">
    <property type="nucleotide sequence ID" value="NZ_FQVY01000002.1"/>
</dbReference>
<feature type="domain" description="Gram-positive pilin backbone subunit 2 Cna-B-like" evidence="8">
    <location>
        <begin position="228"/>
        <end position="362"/>
    </location>
</feature>
<keyword evidence="3 6" id="KW-0732">Signal</keyword>
<keyword evidence="5" id="KW-0812">Transmembrane</keyword>
<dbReference type="InterPro" id="IPR041033">
    <property type="entry name" value="SpaA_PFL_dom_1"/>
</dbReference>
<evidence type="ECO:0000256" key="3">
    <source>
        <dbReference type="ARBA" id="ARBA00022729"/>
    </source>
</evidence>